<evidence type="ECO:0000313" key="1">
    <source>
        <dbReference type="EMBL" id="RHZ72722.1"/>
    </source>
</evidence>
<comment type="caution">
    <text evidence="1">The sequence shown here is derived from an EMBL/GenBank/DDBJ whole genome shotgun (WGS) entry which is preliminary data.</text>
</comment>
<proteinExistence type="predicted"/>
<organism evidence="1 2">
    <name type="scientific">Diversispora epigaea</name>
    <dbReference type="NCBI Taxonomy" id="1348612"/>
    <lineage>
        <taxon>Eukaryota</taxon>
        <taxon>Fungi</taxon>
        <taxon>Fungi incertae sedis</taxon>
        <taxon>Mucoromycota</taxon>
        <taxon>Glomeromycotina</taxon>
        <taxon>Glomeromycetes</taxon>
        <taxon>Diversisporales</taxon>
        <taxon>Diversisporaceae</taxon>
        <taxon>Diversispora</taxon>
    </lineage>
</organism>
<name>A0A397ICU2_9GLOM</name>
<dbReference type="AlphaFoldDB" id="A0A397ICU2"/>
<dbReference type="OrthoDB" id="2343714at2759"/>
<keyword evidence="2" id="KW-1185">Reference proteome</keyword>
<dbReference type="EMBL" id="PQFF01000222">
    <property type="protein sequence ID" value="RHZ72722.1"/>
    <property type="molecule type" value="Genomic_DNA"/>
</dbReference>
<evidence type="ECO:0000313" key="2">
    <source>
        <dbReference type="Proteomes" id="UP000266861"/>
    </source>
</evidence>
<dbReference type="Proteomes" id="UP000266861">
    <property type="component" value="Unassembled WGS sequence"/>
</dbReference>
<sequence length="466" mass="54306">MEQIRRYIKREYVHELIVKNNGQIEHDECIGHCLPFTFESIVKEKQLLENKKEKLLHYLAHQARKTYLNIQVQANLLKLDKDRTILIVDYKMRILPKSAQETKSKFFEKKGWTLYSILMYTKQENNGKLNIAAFDHWSTDTKQDTWFTASSLHAVFEIMFNKPKWIILISDNGPHYHNTEMMLIGKNSMILNLSVYPIKRYVRIGFEIKEGNYIEKAIKIKSLVGISNLNEWKWPIESPFAGYIQARPLPKIGNYINYSPAQIEKLPKSETIKPKPTLSTPTNSQSTWIVPISNFDTNSKRTKIDTLSNENHEGNINRFIDIEFQLMSGWALKANQKFGKRELNDMATSGELDPEIIPKVETIENWIGRYSAACKREMAAIVLERQEQMNCDITGLYRFTEIFSRTNFFIRKKLNDMATSGELDPEIIPKVETIENWIGRYSAACKREMAAIVLERQEQMNCDISK</sequence>
<protein>
    <submittedName>
        <fullName evidence="1">Uncharacterized protein</fullName>
    </submittedName>
</protein>
<gene>
    <name evidence="1" type="ORF">Glove_240g36</name>
</gene>
<accession>A0A397ICU2</accession>
<reference evidence="1 2" key="1">
    <citation type="submission" date="2018-08" db="EMBL/GenBank/DDBJ databases">
        <title>Genome and evolution of the arbuscular mycorrhizal fungus Diversispora epigaea (formerly Glomus versiforme) and its bacterial endosymbionts.</title>
        <authorList>
            <person name="Sun X."/>
            <person name="Fei Z."/>
            <person name="Harrison M."/>
        </authorList>
    </citation>
    <scope>NUCLEOTIDE SEQUENCE [LARGE SCALE GENOMIC DNA]</scope>
    <source>
        <strain evidence="1 2">IT104</strain>
    </source>
</reference>